<dbReference type="PROSITE" id="PS01285">
    <property type="entry name" value="FA58C_1"/>
    <property type="match status" value="1"/>
</dbReference>
<feature type="region of interest" description="Disordered" evidence="14">
    <location>
        <begin position="776"/>
        <end position="801"/>
    </location>
</feature>
<keyword evidence="10" id="KW-0325">Glycoprotein</keyword>
<feature type="compositionally biased region" description="Basic and acidic residues" evidence="14">
    <location>
        <begin position="130"/>
        <end position="159"/>
    </location>
</feature>
<dbReference type="InterPro" id="IPR000421">
    <property type="entry name" value="FA58C"/>
</dbReference>
<feature type="compositionally biased region" description="Basic residues" evidence="14">
    <location>
        <begin position="239"/>
        <end position="253"/>
    </location>
</feature>
<evidence type="ECO:0000256" key="3">
    <source>
        <dbReference type="ARBA" id="ARBA00022491"/>
    </source>
</evidence>
<feature type="compositionally biased region" description="Basic and acidic residues" evidence="14">
    <location>
        <begin position="171"/>
        <end position="188"/>
    </location>
</feature>
<dbReference type="FunFam" id="2.60.120.260:FF:000068">
    <property type="entry name" value="Adipocyte enhancer-binding protein 1"/>
    <property type="match status" value="1"/>
</dbReference>
<evidence type="ECO:0000259" key="16">
    <source>
        <dbReference type="PROSITE" id="PS52035"/>
    </source>
</evidence>
<keyword evidence="6" id="KW-0112">Calmodulin-binding</keyword>
<dbReference type="Pfam" id="PF13620">
    <property type="entry name" value="CarboxypepD_reg"/>
    <property type="match status" value="1"/>
</dbReference>
<reference evidence="17" key="3">
    <citation type="submission" date="2025-09" db="UniProtKB">
        <authorList>
            <consortium name="Ensembl"/>
        </authorList>
    </citation>
    <scope>IDENTIFICATION</scope>
</reference>
<dbReference type="Gene3D" id="2.60.40.1120">
    <property type="entry name" value="Carboxypeptidase-like, regulatory domain"/>
    <property type="match status" value="1"/>
</dbReference>
<dbReference type="GeneTree" id="ENSGT00940000158323"/>
<evidence type="ECO:0000256" key="2">
    <source>
        <dbReference type="ARBA" id="ARBA00005988"/>
    </source>
</evidence>
<dbReference type="CDD" id="cd00057">
    <property type="entry name" value="FA58C"/>
    <property type="match status" value="1"/>
</dbReference>
<dbReference type="CDD" id="cd11308">
    <property type="entry name" value="Peptidase_M14NE-CP-C_like"/>
    <property type="match status" value="1"/>
</dbReference>
<dbReference type="STRING" id="28377.ENSACAP00000020529"/>
<dbReference type="GO" id="GO:1904026">
    <property type="term" value="P:regulation of collagen fibril organization"/>
    <property type="evidence" value="ECO:0007669"/>
    <property type="project" value="Ensembl"/>
</dbReference>
<comment type="subcellular location">
    <subcellularLocation>
        <location evidence="1">Secreted</location>
    </subcellularLocation>
</comment>
<dbReference type="GO" id="GO:0006355">
    <property type="term" value="P:regulation of DNA-templated transcription"/>
    <property type="evidence" value="ECO:0000318"/>
    <property type="project" value="GO_Central"/>
</dbReference>
<reference evidence="17" key="1">
    <citation type="submission" date="2009-12" db="EMBL/GenBank/DDBJ databases">
        <title>The Genome Sequence of Anolis carolinensis (Green Anole Lizard).</title>
        <authorList>
            <consortium name="The Genome Sequencing Platform"/>
            <person name="Di Palma F."/>
            <person name="Alfoldi J."/>
            <person name="Heiman D."/>
            <person name="Young S."/>
            <person name="Grabherr M."/>
            <person name="Johnson J."/>
            <person name="Lander E.S."/>
            <person name="Lindblad-Toh K."/>
        </authorList>
    </citation>
    <scope>NUCLEOTIDE SEQUENCE [LARGE SCALE GENOMIC DNA]</scope>
    <source>
        <strain evidence="17">JBL SC #1</strain>
    </source>
</reference>
<evidence type="ECO:0000256" key="8">
    <source>
        <dbReference type="ARBA" id="ARBA00023125"/>
    </source>
</evidence>
<dbReference type="PROSITE" id="PS00132">
    <property type="entry name" value="CARBOXYPEPT_ZN_1"/>
    <property type="match status" value="1"/>
</dbReference>
<dbReference type="GO" id="GO:0005516">
    <property type="term" value="F:calmodulin binding"/>
    <property type="evidence" value="ECO:0007669"/>
    <property type="project" value="UniProtKB-KW"/>
</dbReference>
<evidence type="ECO:0000313" key="17">
    <source>
        <dbReference type="Ensembl" id="ENSACAP00000020529.3"/>
    </source>
</evidence>
<dbReference type="Pfam" id="PF00754">
    <property type="entry name" value="F5_F8_type_C"/>
    <property type="match status" value="1"/>
</dbReference>
<feature type="compositionally biased region" description="Basic residues" evidence="14">
    <location>
        <begin position="349"/>
        <end position="359"/>
    </location>
</feature>
<dbReference type="GO" id="GO:0004180">
    <property type="term" value="F:carboxypeptidase activity"/>
    <property type="evidence" value="ECO:0007669"/>
    <property type="project" value="Ensembl"/>
</dbReference>
<dbReference type="PROSITE" id="PS01286">
    <property type="entry name" value="FA58C_2"/>
    <property type="match status" value="1"/>
</dbReference>
<dbReference type="SUPFAM" id="SSF49785">
    <property type="entry name" value="Galactose-binding domain-like"/>
    <property type="match status" value="1"/>
</dbReference>
<evidence type="ECO:0000256" key="14">
    <source>
        <dbReference type="SAM" id="MobiDB-lite"/>
    </source>
</evidence>
<feature type="domain" description="F5/8 type C" evidence="15">
    <location>
        <begin position="379"/>
        <end position="536"/>
    </location>
</feature>
<proteinExistence type="inferred from homology"/>
<comment type="caution">
    <text evidence="13">Lacks conserved residue(s) required for the propagation of feature annotation.</text>
</comment>
<dbReference type="PROSITE" id="PS50022">
    <property type="entry name" value="FA58C_3"/>
    <property type="match status" value="1"/>
</dbReference>
<dbReference type="Gene3D" id="2.60.120.260">
    <property type="entry name" value="Galactose-binding domain-like"/>
    <property type="match status" value="1"/>
</dbReference>
<dbReference type="GO" id="GO:0008270">
    <property type="term" value="F:zinc ion binding"/>
    <property type="evidence" value="ECO:0007669"/>
    <property type="project" value="InterPro"/>
</dbReference>
<keyword evidence="18" id="KW-1185">Reference proteome</keyword>
<dbReference type="Proteomes" id="UP000001646">
    <property type="component" value="Unplaced"/>
</dbReference>
<evidence type="ECO:0000256" key="11">
    <source>
        <dbReference type="ARBA" id="ARBA00074638"/>
    </source>
</evidence>
<protein>
    <recommendedName>
        <fullName evidence="11">Adipocyte enhancer-binding protein 1</fullName>
    </recommendedName>
    <alternativeName>
        <fullName evidence="12">Aortic carboxypeptidase-like protein</fullName>
    </alternativeName>
</protein>
<dbReference type="Bgee" id="ENSACAG00000022067">
    <property type="expression patterns" value="Expressed in adrenal gland and 13 other cell types or tissues"/>
</dbReference>
<dbReference type="PROSITE" id="PS52035">
    <property type="entry name" value="PEPTIDASE_M14"/>
    <property type="match status" value="1"/>
</dbReference>
<dbReference type="InterPro" id="IPR050753">
    <property type="entry name" value="Peptidase_M14_domain"/>
</dbReference>
<evidence type="ECO:0000313" key="18">
    <source>
        <dbReference type="Proteomes" id="UP000001646"/>
    </source>
</evidence>
<evidence type="ECO:0000256" key="1">
    <source>
        <dbReference type="ARBA" id="ARBA00004613"/>
    </source>
</evidence>
<accession>H9GU70</accession>
<keyword evidence="4" id="KW-0964">Secreted</keyword>
<feature type="compositionally biased region" description="Basic and acidic residues" evidence="14">
    <location>
        <begin position="33"/>
        <end position="47"/>
    </location>
</feature>
<keyword evidence="3" id="KW-0678">Repressor</keyword>
<dbReference type="HOGENOM" id="CLU_006722_0_0_1"/>
<comment type="similarity">
    <text evidence="2 13">Belongs to the peptidase M14 family.</text>
</comment>
<dbReference type="SMART" id="SM00631">
    <property type="entry name" value="Zn_pept"/>
    <property type="match status" value="1"/>
</dbReference>
<dbReference type="InterPro" id="IPR057246">
    <property type="entry name" value="CARBOXYPEPT_ZN_1"/>
</dbReference>
<dbReference type="SMART" id="SM00231">
    <property type="entry name" value="FA58C"/>
    <property type="match status" value="1"/>
</dbReference>
<dbReference type="GO" id="GO:0000977">
    <property type="term" value="F:RNA polymerase II transcription regulatory region sequence-specific DNA binding"/>
    <property type="evidence" value="ECO:0000318"/>
    <property type="project" value="GO_Central"/>
</dbReference>
<dbReference type="PRINTS" id="PR00765">
    <property type="entry name" value="CRBOXYPTASEA"/>
</dbReference>
<feature type="compositionally biased region" description="Basic residues" evidence="14">
    <location>
        <begin position="48"/>
        <end position="61"/>
    </location>
</feature>
<gene>
    <name evidence="17" type="primary">AEBP1</name>
</gene>
<feature type="compositionally biased region" description="Basic and acidic residues" evidence="14">
    <location>
        <begin position="254"/>
        <end position="268"/>
    </location>
</feature>
<feature type="compositionally biased region" description="Basic residues" evidence="14">
    <location>
        <begin position="69"/>
        <end position="98"/>
    </location>
</feature>
<organism evidence="17 18">
    <name type="scientific">Anolis carolinensis</name>
    <name type="common">Green anole</name>
    <name type="synonym">American chameleon</name>
    <dbReference type="NCBI Taxonomy" id="28377"/>
    <lineage>
        <taxon>Eukaryota</taxon>
        <taxon>Metazoa</taxon>
        <taxon>Chordata</taxon>
        <taxon>Craniata</taxon>
        <taxon>Vertebrata</taxon>
        <taxon>Euteleostomi</taxon>
        <taxon>Lepidosauria</taxon>
        <taxon>Squamata</taxon>
        <taxon>Bifurcata</taxon>
        <taxon>Unidentata</taxon>
        <taxon>Episquamata</taxon>
        <taxon>Toxicofera</taxon>
        <taxon>Iguania</taxon>
        <taxon>Dactyloidae</taxon>
        <taxon>Anolis</taxon>
    </lineage>
</organism>
<evidence type="ECO:0000256" key="6">
    <source>
        <dbReference type="ARBA" id="ARBA00022860"/>
    </source>
</evidence>
<dbReference type="Pfam" id="PF00246">
    <property type="entry name" value="Peptidase_M14"/>
    <property type="match status" value="1"/>
</dbReference>
<dbReference type="InterPro" id="IPR008969">
    <property type="entry name" value="CarboxyPept-like_regulatory"/>
</dbReference>
<feature type="domain" description="Peptidase M14" evidence="16">
    <location>
        <begin position="561"/>
        <end position="901"/>
    </location>
</feature>
<dbReference type="SUPFAM" id="SSF49464">
    <property type="entry name" value="Carboxypeptidase regulatory domain-like"/>
    <property type="match status" value="1"/>
</dbReference>
<keyword evidence="8" id="KW-0238">DNA-binding</keyword>
<reference evidence="17" key="2">
    <citation type="submission" date="2025-08" db="UniProtKB">
        <authorList>
            <consortium name="Ensembl"/>
        </authorList>
    </citation>
    <scope>IDENTIFICATION</scope>
</reference>
<dbReference type="eggNOG" id="KOG2649">
    <property type="taxonomic scope" value="Eukaryota"/>
</dbReference>
<feature type="region of interest" description="Disordered" evidence="14">
    <location>
        <begin position="31"/>
        <end position="375"/>
    </location>
</feature>
<dbReference type="FunFam" id="3.40.630.10:FF:000007">
    <property type="entry name" value="Carboxypeptidase X (M14 family), member 1"/>
    <property type="match status" value="1"/>
</dbReference>
<name>H9GU70_ANOCA</name>
<dbReference type="GO" id="GO:0005576">
    <property type="term" value="C:extracellular region"/>
    <property type="evidence" value="ECO:0007669"/>
    <property type="project" value="UniProtKB-SubCell"/>
</dbReference>
<dbReference type="InterPro" id="IPR000834">
    <property type="entry name" value="Peptidase_M14"/>
</dbReference>
<evidence type="ECO:0000259" key="15">
    <source>
        <dbReference type="PROSITE" id="PS50022"/>
    </source>
</evidence>
<dbReference type="MEROPS" id="M14.951"/>
<evidence type="ECO:0000256" key="5">
    <source>
        <dbReference type="ARBA" id="ARBA00022729"/>
    </source>
</evidence>
<evidence type="ECO:0000256" key="10">
    <source>
        <dbReference type="ARBA" id="ARBA00023180"/>
    </source>
</evidence>
<evidence type="ECO:0000256" key="9">
    <source>
        <dbReference type="ARBA" id="ARBA00023163"/>
    </source>
</evidence>
<dbReference type="PANTHER" id="PTHR11532:SF48">
    <property type="entry name" value="ADIPOCYTE ENHANCER-BINDING PROTEIN 1"/>
    <property type="match status" value="1"/>
</dbReference>
<evidence type="ECO:0000256" key="12">
    <source>
        <dbReference type="ARBA" id="ARBA00079261"/>
    </source>
</evidence>
<dbReference type="InterPro" id="IPR008979">
    <property type="entry name" value="Galactose-bd-like_sf"/>
</dbReference>
<dbReference type="InParanoid" id="H9GU70"/>
<keyword evidence="9" id="KW-0804">Transcription</keyword>
<dbReference type="Gene3D" id="3.40.630.10">
    <property type="entry name" value="Zn peptidases"/>
    <property type="match status" value="1"/>
</dbReference>
<keyword evidence="7" id="KW-0805">Transcription regulation</keyword>
<dbReference type="FunFam" id="2.60.40.1120:FF:000007">
    <property type="entry name" value="Carboxypeptidase X, M14 family member 2"/>
    <property type="match status" value="1"/>
</dbReference>
<dbReference type="GO" id="GO:0005518">
    <property type="term" value="F:collagen binding"/>
    <property type="evidence" value="ECO:0007669"/>
    <property type="project" value="Ensembl"/>
</dbReference>
<dbReference type="PANTHER" id="PTHR11532">
    <property type="entry name" value="PROTEASE M14 CARBOXYPEPTIDASE"/>
    <property type="match status" value="1"/>
</dbReference>
<evidence type="ECO:0000256" key="7">
    <source>
        <dbReference type="ARBA" id="ARBA00023015"/>
    </source>
</evidence>
<keyword evidence="5" id="KW-0732">Signal</keyword>
<dbReference type="GO" id="GO:0006508">
    <property type="term" value="P:proteolysis"/>
    <property type="evidence" value="ECO:0007669"/>
    <property type="project" value="InterPro"/>
</dbReference>
<dbReference type="AlphaFoldDB" id="H9GU70"/>
<sequence length="1125" mass="129232">MVHDGAKLRLFLDPECQSPTKSVCVCIAAGPQEKAKEKSNTGGEKKPPKPTKKPKVRPPKAPKKEKGPKPTKKPKEKRPKATKKPKEKPPKATKKPSGGKKTERPPPPIQPYAEEERYYFPETPLIPPPAREEDHYGMPDSTRFHDPYGREDEHSRVNEEGGESLFPEEPTEPRWDEEQDPNRHHTDFYEPPTEPQEPGRENRNRESQPESPGELEPPTLDYNEQIEREDYEDFEYIRRQHKPSKPPKKKKPERPRLETEEKPRKPEEPPTPPFENHYEGGLELPDYGDVDYGLPPQKPRIYPSRKEDEDEMETDEEKLRLKKPKKGSSKEDEDVETDEDKWTEEKSKERKGKPKKAGGKKWETDEDEDDKEWTPEEKIKCPPIGMESHRIEDDQILSSSMLRHGLGAQRGRLNTQAGSNEDDYFDGAWCAEDDSRIQWLQVDTRRTTKFTGVIIQGRDSLIHDDFVTTFYVGFSNDSQNWQMYSNGYEEMLFYGNVDKDTPVMTEFPEPKVARFIRVYPLTWNGSLCMRMEVLGCPLSSIHSYYSLQNEVMTSVDNLDFRHHNYKDMRQLMKVVNEECPSITRIYNIGKSSRGLKIYAMEITDNPGEHELGEPEFRYTAGVHGNEVLGRELLLMLMQFMCKEYKDGNPRVRNLVAETRIHLVPSLNPDGYEIASQMGSELGNWALGHWNEEGYDIFENFPDLNSILWTAEERKLVPHKVPNDHIPIPDHYLADDASMAVEVKAIMAWMDKIPFVLGANFHGGEKFVSYPFDMDRPASENEVAPPPPPPQDDYEEETPGKKETPDHAIFRWLAISYASAHLTMTETFRGGCHYQDMTDGMGIVNGAKWHSRVGSMNDFSYLHTNCLELSIYPGCDKFPHESELPQEWENNKESLLTFMEQIHRGIKGVVTDQQGDAIANASISVGGVNHDVKTASGGDYWRILNPGEYRVTARAEGYNPSVKTCNVFYDIGATQCNFILSRSNWKRIREIMAMNGNRPLGMPVSGRPMTPRERMRWRMRMRQRARLRQQMRNRLRQTTSVPTTPAPTTDFPFSFSSTTLLPWSQEAPTALPATTWETEVYTETVTEWETVTEDVIEGETEETKEETTGTAFPMTTVETYTVNFGD</sequence>
<evidence type="ECO:0000256" key="13">
    <source>
        <dbReference type="PROSITE-ProRule" id="PRU01379"/>
    </source>
</evidence>
<feature type="compositionally biased region" description="Acidic residues" evidence="14">
    <location>
        <begin position="331"/>
        <end position="342"/>
    </location>
</feature>
<dbReference type="SUPFAM" id="SSF53187">
    <property type="entry name" value="Zn-dependent exopeptidases"/>
    <property type="match status" value="1"/>
</dbReference>
<feature type="compositionally biased region" description="Basic and acidic residues" evidence="14">
    <location>
        <begin position="197"/>
        <end position="208"/>
    </location>
</feature>
<dbReference type="GO" id="GO:0001227">
    <property type="term" value="F:DNA-binding transcription repressor activity, RNA polymerase II-specific"/>
    <property type="evidence" value="ECO:0000318"/>
    <property type="project" value="GO_Central"/>
</dbReference>
<dbReference type="Ensembl" id="ENSACAT00000026115.3">
    <property type="protein sequence ID" value="ENSACAP00000020529.3"/>
    <property type="gene ID" value="ENSACAG00000022067.3"/>
</dbReference>
<evidence type="ECO:0000256" key="4">
    <source>
        <dbReference type="ARBA" id="ARBA00022525"/>
    </source>
</evidence>